<dbReference type="AlphaFoldDB" id="A0A517VP63"/>
<evidence type="ECO:0000313" key="2">
    <source>
        <dbReference type="EMBL" id="QDT94805.1"/>
    </source>
</evidence>
<feature type="domain" description="DUF4031" evidence="1">
    <location>
        <begin position="20"/>
        <end position="102"/>
    </location>
</feature>
<dbReference type="InterPro" id="IPR025109">
    <property type="entry name" value="DUF4031"/>
</dbReference>
<protein>
    <recommendedName>
        <fullName evidence="1">DUF4031 domain-containing protein</fullName>
    </recommendedName>
</protein>
<evidence type="ECO:0000313" key="3">
    <source>
        <dbReference type="Proteomes" id="UP000318704"/>
    </source>
</evidence>
<reference evidence="2 3" key="1">
    <citation type="submission" date="2019-03" db="EMBL/GenBank/DDBJ databases">
        <title>Deep-cultivation of Planctomycetes and their phenomic and genomic characterization uncovers novel biology.</title>
        <authorList>
            <person name="Wiegand S."/>
            <person name="Jogler M."/>
            <person name="Boedeker C."/>
            <person name="Pinto D."/>
            <person name="Vollmers J."/>
            <person name="Rivas-Marin E."/>
            <person name="Kohn T."/>
            <person name="Peeters S.H."/>
            <person name="Heuer A."/>
            <person name="Rast P."/>
            <person name="Oberbeckmann S."/>
            <person name="Bunk B."/>
            <person name="Jeske O."/>
            <person name="Meyerdierks A."/>
            <person name="Storesund J.E."/>
            <person name="Kallscheuer N."/>
            <person name="Luecker S."/>
            <person name="Lage O.M."/>
            <person name="Pohl T."/>
            <person name="Merkel B.J."/>
            <person name="Hornburger P."/>
            <person name="Mueller R.-W."/>
            <person name="Bruemmer F."/>
            <person name="Labrenz M."/>
            <person name="Spormann A.M."/>
            <person name="Op den Camp H."/>
            <person name="Overmann J."/>
            <person name="Amann R."/>
            <person name="Jetten M.S.M."/>
            <person name="Mascher T."/>
            <person name="Medema M.H."/>
            <person name="Devos D.P."/>
            <person name="Kaster A.-K."/>
            <person name="Ovreas L."/>
            <person name="Rohde M."/>
            <person name="Galperin M.Y."/>
            <person name="Jogler C."/>
        </authorList>
    </citation>
    <scope>NUCLEOTIDE SEQUENCE [LARGE SCALE GENOMIC DNA]</scope>
    <source>
        <strain evidence="2 3">V144</strain>
    </source>
</reference>
<evidence type="ECO:0000259" key="1">
    <source>
        <dbReference type="Pfam" id="PF13223"/>
    </source>
</evidence>
<dbReference type="RefSeq" id="WP_144980133.1">
    <property type="nucleotide sequence ID" value="NZ_CP037920.1"/>
</dbReference>
<gene>
    <name evidence="2" type="ORF">V144x_02370</name>
</gene>
<sequence length="224" mass="25924">MSQVQLDFFNTPDEPALNSVYVDPMLGCARNPNWRYNEACHMFVSPETSLDMLHDFATRIGLMRDWFQNQSTIPHYDLTNSKRRLAIKKGAVSVDHRFTNAKLKAWCLPGISFSITTDQTRMKRKDVTRRLGWHDLQPGTLLKACVKCMGLKRGEKREVICVIRVVSDRKEPLSRLVFDREYGNQEATREGFPEMSGEEFVSMFCKTMRVVPSTKVTRIEFSYV</sequence>
<proteinExistence type="predicted"/>
<dbReference type="Pfam" id="PF13223">
    <property type="entry name" value="DUF4031"/>
    <property type="match status" value="1"/>
</dbReference>
<dbReference type="Proteomes" id="UP000318704">
    <property type="component" value="Chromosome"/>
</dbReference>
<dbReference type="EMBL" id="CP037920">
    <property type="protein sequence ID" value="QDT94805.1"/>
    <property type="molecule type" value="Genomic_DNA"/>
</dbReference>
<name>A0A517VP63_9PLAN</name>
<dbReference type="KEGG" id="gaw:V144x_02370"/>
<organism evidence="2 3">
    <name type="scientific">Gimesia aquarii</name>
    <dbReference type="NCBI Taxonomy" id="2527964"/>
    <lineage>
        <taxon>Bacteria</taxon>
        <taxon>Pseudomonadati</taxon>
        <taxon>Planctomycetota</taxon>
        <taxon>Planctomycetia</taxon>
        <taxon>Planctomycetales</taxon>
        <taxon>Planctomycetaceae</taxon>
        <taxon>Gimesia</taxon>
    </lineage>
</organism>
<accession>A0A517VP63</accession>